<organism evidence="4 5">
    <name type="scientific">Pristionchus mayeri</name>
    <dbReference type="NCBI Taxonomy" id="1317129"/>
    <lineage>
        <taxon>Eukaryota</taxon>
        <taxon>Metazoa</taxon>
        <taxon>Ecdysozoa</taxon>
        <taxon>Nematoda</taxon>
        <taxon>Chromadorea</taxon>
        <taxon>Rhabditida</taxon>
        <taxon>Rhabditina</taxon>
        <taxon>Diplogasteromorpha</taxon>
        <taxon>Diplogasteroidea</taxon>
        <taxon>Neodiplogasteridae</taxon>
        <taxon>Pristionchus</taxon>
    </lineage>
</organism>
<comment type="caution">
    <text evidence="4">The sequence shown here is derived from an EMBL/GenBank/DDBJ whole genome shotgun (WGS) entry which is preliminary data.</text>
</comment>
<keyword evidence="2" id="KW-0833">Ubl conjugation pathway</keyword>
<dbReference type="SUPFAM" id="SSF74788">
    <property type="entry name" value="Cullin repeat-like"/>
    <property type="match status" value="1"/>
</dbReference>
<evidence type="ECO:0000313" key="5">
    <source>
        <dbReference type="Proteomes" id="UP001328107"/>
    </source>
</evidence>
<dbReference type="GO" id="GO:0031625">
    <property type="term" value="F:ubiquitin protein ligase binding"/>
    <property type="evidence" value="ECO:0007669"/>
    <property type="project" value="InterPro"/>
</dbReference>
<dbReference type="Gene3D" id="1.20.1310.10">
    <property type="entry name" value="Cullin Repeats"/>
    <property type="match status" value="1"/>
</dbReference>
<evidence type="ECO:0000313" key="4">
    <source>
        <dbReference type="EMBL" id="GMR50437.1"/>
    </source>
</evidence>
<name>A0AAN5CUT2_9BILA</name>
<dbReference type="GO" id="GO:0006511">
    <property type="term" value="P:ubiquitin-dependent protein catabolic process"/>
    <property type="evidence" value="ECO:0007669"/>
    <property type="project" value="InterPro"/>
</dbReference>
<dbReference type="Proteomes" id="UP001328107">
    <property type="component" value="Unassembled WGS sequence"/>
</dbReference>
<keyword evidence="5" id="KW-1185">Reference proteome</keyword>
<protein>
    <recommendedName>
        <fullName evidence="3">Cullin N-terminal domain-containing protein</fullName>
    </recommendedName>
</protein>
<dbReference type="InterPro" id="IPR016159">
    <property type="entry name" value="Cullin_repeat-like_dom_sf"/>
</dbReference>
<dbReference type="AlphaFoldDB" id="A0AAN5CUT2"/>
<feature type="domain" description="Cullin N-terminal" evidence="3">
    <location>
        <begin position="15"/>
        <end position="130"/>
    </location>
</feature>
<sequence length="131" mass="15395">MAQQNMIKSASDEIWQELETGLGQIFRNEPITPTRYMQLQTYVCDYCFKVSMLEGVNSPQEQQSKRSDHLKRIADFVSSELYIKLSAYLKNHVGSILEECRTRNGEEQLRYFNTQWDNFRRRSNVVDGIFG</sequence>
<evidence type="ECO:0000256" key="2">
    <source>
        <dbReference type="ARBA" id="ARBA00022786"/>
    </source>
</evidence>
<dbReference type="InterPro" id="IPR001373">
    <property type="entry name" value="Cullin_N"/>
</dbReference>
<feature type="non-terminal residue" evidence="4">
    <location>
        <position position="131"/>
    </location>
</feature>
<dbReference type="EMBL" id="BTRK01000004">
    <property type="protein sequence ID" value="GMR50437.1"/>
    <property type="molecule type" value="Genomic_DNA"/>
</dbReference>
<evidence type="ECO:0000256" key="1">
    <source>
        <dbReference type="ARBA" id="ARBA00006019"/>
    </source>
</evidence>
<comment type="similarity">
    <text evidence="1">Belongs to the cullin family.</text>
</comment>
<evidence type="ECO:0000259" key="3">
    <source>
        <dbReference type="Pfam" id="PF00888"/>
    </source>
</evidence>
<proteinExistence type="inferred from homology"/>
<gene>
    <name evidence="4" type="ORF">PMAYCL1PPCAC_20632</name>
</gene>
<accession>A0AAN5CUT2</accession>
<dbReference type="Pfam" id="PF00888">
    <property type="entry name" value="Cullin"/>
    <property type="match status" value="1"/>
</dbReference>
<reference evidence="5" key="1">
    <citation type="submission" date="2022-10" db="EMBL/GenBank/DDBJ databases">
        <title>Genome assembly of Pristionchus species.</title>
        <authorList>
            <person name="Yoshida K."/>
            <person name="Sommer R.J."/>
        </authorList>
    </citation>
    <scope>NUCLEOTIDE SEQUENCE [LARGE SCALE GENOMIC DNA]</scope>
    <source>
        <strain evidence="5">RS5460</strain>
    </source>
</reference>